<reference evidence="1 2" key="2">
    <citation type="journal article" date="2014" name="Emerg. Microbes Infect.">
        <title>Potential impact on kidney infection: a whole-genome analysis of Leptospira santarosai serovar Shermani.</title>
        <authorList>
            <person name="Chou L.F."/>
            <person name="Chen T.W."/>
            <person name="Ko Y.C."/>
            <person name="Pan M.J."/>
            <person name="Tian Y.C."/>
            <person name="Chiu C.H."/>
            <person name="Tang P."/>
            <person name="Hung C.C."/>
            <person name="Yang C.W."/>
        </authorList>
    </citation>
    <scope>NUCLEOTIDE SEQUENCE</scope>
    <source>
        <strain evidence="1 2">LT 821</strain>
    </source>
</reference>
<dbReference type="Proteomes" id="UP000035800">
    <property type="component" value="Chromosome I"/>
</dbReference>
<name>K8YBK7_9LEPT</name>
<proteinExistence type="predicted"/>
<sequence>MRVQSDDFRYALTLKSKIPREFLGEELVFRLF</sequence>
<gene>
    <name evidence="1" type="ORF">LSS_09963</name>
</gene>
<dbReference type="KEGG" id="lst:LSS_09963"/>
<dbReference type="AlphaFoldDB" id="K8YBK7"/>
<reference evidence="1 2" key="1">
    <citation type="journal article" date="2012" name="Gene">
        <title>Sequence of Leptospira santarosai serovar Shermani genome and prediction of virulence-associated genes.</title>
        <authorList>
            <person name="Chou L.F."/>
            <person name="Chen Y.T."/>
            <person name="Lu C.W."/>
            <person name="Ko Y.C."/>
            <person name="Tang C.Y."/>
            <person name="Pan M.J."/>
            <person name="Tian Y.C."/>
            <person name="Chiu C.H."/>
            <person name="Hung C.C."/>
            <person name="Yang C.W."/>
        </authorList>
    </citation>
    <scope>NUCLEOTIDE SEQUENCE [LARGE SCALE GENOMIC DNA]</scope>
    <source>
        <strain evidence="1">LT 821</strain>
    </source>
</reference>
<accession>K8YBK7</accession>
<dbReference type="EMBL" id="CP006694">
    <property type="protein sequence ID" value="EKT86965.1"/>
    <property type="molecule type" value="Genomic_DNA"/>
</dbReference>
<evidence type="ECO:0000313" key="2">
    <source>
        <dbReference type="Proteomes" id="UP000035800"/>
    </source>
</evidence>
<evidence type="ECO:0000313" key="1">
    <source>
        <dbReference type="EMBL" id="EKT86965.1"/>
    </source>
</evidence>
<organism evidence="1 2">
    <name type="scientific">Leptospira santarosai serovar Shermani str. LT 821</name>
    <dbReference type="NCBI Taxonomy" id="758847"/>
    <lineage>
        <taxon>Bacteria</taxon>
        <taxon>Pseudomonadati</taxon>
        <taxon>Spirochaetota</taxon>
        <taxon>Spirochaetia</taxon>
        <taxon>Leptospirales</taxon>
        <taxon>Leptospiraceae</taxon>
        <taxon>Leptospira</taxon>
    </lineage>
</organism>
<protein>
    <submittedName>
        <fullName evidence="1">Uncharacterized protein</fullName>
    </submittedName>
</protein>